<reference evidence="6 7" key="1">
    <citation type="submission" date="2015-11" db="EMBL/GenBank/DDBJ databases">
        <title>The genome of Debaryomyces fabryi.</title>
        <authorList>
            <person name="Tafer H."/>
            <person name="Lopandic K."/>
        </authorList>
    </citation>
    <scope>NUCLEOTIDE SEQUENCE [LARGE SCALE GENOMIC DNA]</scope>
    <source>
        <strain evidence="6 7">CBS 789</strain>
    </source>
</reference>
<dbReference type="SUPFAM" id="SSF47672">
    <property type="entry name" value="Transferrin receptor-like dimerisation domain"/>
    <property type="match status" value="1"/>
</dbReference>
<dbReference type="Proteomes" id="UP000054251">
    <property type="component" value="Unassembled WGS sequence"/>
</dbReference>
<keyword evidence="3" id="KW-0812">Transmembrane</keyword>
<name>A0A0V1PRU1_9ASCO</name>
<dbReference type="AlphaFoldDB" id="A0A0V1PRU1"/>
<evidence type="ECO:0000259" key="4">
    <source>
        <dbReference type="Pfam" id="PF04253"/>
    </source>
</evidence>
<dbReference type="InterPro" id="IPR007365">
    <property type="entry name" value="TFR-like_dimer_dom"/>
</dbReference>
<sequence length="842" mass="96157">MSGSHQLYERVNSNETELPSDPPNYLDLESNLVDSTDNGIEQFEIEDEDFEQPRENDSFMVRASFVTKKFASNFSTRVMHPVSKIIDPIYEGYNHFNTLYERLILKLGNPLVVKRLLYVFFIMIVIFFITKYNISDGVNGVSGGAFSSGKFYDIDMLANSARDYIDGKVMKENLEYLSSMPHIAGSKGDLALSKYVQSYMKENGIKMIDFDELQSFTNYPVFDKKKTYVKLADDSYEATLYEQGKKDMEYLSYNPNSLNTNDEYESFYIYGNFGTQEDLKKLREHNVNLQDSILLIKYGGSTPDANKIQIAQQQGVKAILFISSKFDIGTDDNKVTHDDIIQKENVGASRFSPGDVLTPGWSSEDGYVTRLPWFKSQTTPKIPTIPISWKDASHFISQLGENGIKFDDGLYSGTKSSDAKQKIKLRITNDQRQTNQIWNIVGSIPGREQVEKGVIIGASRDSTCFGTMSTNTGTVILLEMVKIFSALQRQYNWSPARSIYFASFDASEYNLAGSTEWVESRKDTLKKEGYAYIDLSDAVSGDNLLINSHPFLHNLIKDALKQVKSDKSDSKRTTDTKREDHRISLYDLYTKQNKGSDDISNNLVDQKNYIPIINLANIPSMEIKFTGFSYPENSCYDNFENFENSGVDSSMSKHKQLVELLSKIALNLAEVPIIPYNFANMASKLVTYSDDLEKYAKDKIAHYEKQVEPRMHFDALRKSIDKFKSSGVRFEEWCNAWKQFVKESSDIEPSLLAMNRWKWNDNMIELNEKFIVKYVKPPRPGYVNVLFGAPFLAPDNGNEDYEWNTFPSVRDYLDLDDFGRAQHEIDQLATLIDVAAQQFLLL</sequence>
<dbReference type="InterPro" id="IPR007484">
    <property type="entry name" value="Peptidase_M28"/>
</dbReference>
<dbReference type="SUPFAM" id="SSF53187">
    <property type="entry name" value="Zn-dependent exopeptidases"/>
    <property type="match status" value="1"/>
</dbReference>
<keyword evidence="3" id="KW-0472">Membrane</keyword>
<accession>A0A0V1PRU1</accession>
<dbReference type="GO" id="GO:0004180">
    <property type="term" value="F:carboxypeptidase activity"/>
    <property type="evidence" value="ECO:0007669"/>
    <property type="project" value="TreeGrafter"/>
</dbReference>
<gene>
    <name evidence="6" type="ORF">AC631_05305</name>
</gene>
<feature type="domain" description="Peptidase M28" evidence="5">
    <location>
        <begin position="439"/>
        <end position="581"/>
    </location>
</feature>
<keyword evidence="3" id="KW-1133">Transmembrane helix</keyword>
<feature type="region of interest" description="Disordered" evidence="2">
    <location>
        <begin position="1"/>
        <end position="24"/>
    </location>
</feature>
<feature type="compositionally biased region" description="Polar residues" evidence="2">
    <location>
        <begin position="1"/>
        <end position="17"/>
    </location>
</feature>
<dbReference type="Pfam" id="PF04389">
    <property type="entry name" value="Peptidase_M28"/>
    <property type="match status" value="1"/>
</dbReference>
<dbReference type="SUPFAM" id="SSF52025">
    <property type="entry name" value="PA domain"/>
    <property type="match status" value="1"/>
</dbReference>
<dbReference type="Gene3D" id="3.40.630.10">
    <property type="entry name" value="Zn peptidases"/>
    <property type="match status" value="1"/>
</dbReference>
<dbReference type="GeneID" id="26842314"/>
<feature type="transmembrane region" description="Helical" evidence="3">
    <location>
        <begin position="116"/>
        <end position="134"/>
    </location>
</feature>
<dbReference type="InterPro" id="IPR046450">
    <property type="entry name" value="PA_dom_sf"/>
</dbReference>
<comment type="similarity">
    <text evidence="1">Belongs to the peptidase M28 family. M28B subfamily.</text>
</comment>
<evidence type="ECO:0000256" key="2">
    <source>
        <dbReference type="SAM" id="MobiDB-lite"/>
    </source>
</evidence>
<dbReference type="Gene3D" id="3.50.30.30">
    <property type="match status" value="1"/>
</dbReference>
<dbReference type="Pfam" id="PF04253">
    <property type="entry name" value="TFR_dimer"/>
    <property type="match status" value="1"/>
</dbReference>
<dbReference type="OrthoDB" id="5841748at2759"/>
<evidence type="ECO:0000256" key="1">
    <source>
        <dbReference type="ARBA" id="ARBA00005634"/>
    </source>
</evidence>
<dbReference type="PANTHER" id="PTHR10404">
    <property type="entry name" value="N-ACETYLATED-ALPHA-LINKED ACIDIC DIPEPTIDASE"/>
    <property type="match status" value="1"/>
</dbReference>
<keyword evidence="7" id="KW-1185">Reference proteome</keyword>
<dbReference type="Gene3D" id="1.20.930.40">
    <property type="entry name" value="Transferrin receptor-like, dimerisation domain"/>
    <property type="match status" value="1"/>
</dbReference>
<evidence type="ECO:0000259" key="5">
    <source>
        <dbReference type="Pfam" id="PF04389"/>
    </source>
</evidence>
<evidence type="ECO:0000313" key="6">
    <source>
        <dbReference type="EMBL" id="KRZ98944.1"/>
    </source>
</evidence>
<protein>
    <submittedName>
        <fullName evidence="6">Uncharacterized protein</fullName>
    </submittedName>
</protein>
<proteinExistence type="inferred from homology"/>
<evidence type="ECO:0000313" key="7">
    <source>
        <dbReference type="Proteomes" id="UP000054251"/>
    </source>
</evidence>
<dbReference type="EMBL" id="LMYN01000190">
    <property type="protein sequence ID" value="KRZ98944.1"/>
    <property type="molecule type" value="Genomic_DNA"/>
</dbReference>
<organism evidence="6 7">
    <name type="scientific">Debaryomyces fabryi</name>
    <dbReference type="NCBI Taxonomy" id="58627"/>
    <lineage>
        <taxon>Eukaryota</taxon>
        <taxon>Fungi</taxon>
        <taxon>Dikarya</taxon>
        <taxon>Ascomycota</taxon>
        <taxon>Saccharomycotina</taxon>
        <taxon>Pichiomycetes</taxon>
        <taxon>Debaryomycetaceae</taxon>
        <taxon>Debaryomyces</taxon>
    </lineage>
</organism>
<comment type="caution">
    <text evidence="6">The sequence shown here is derived from an EMBL/GenBank/DDBJ whole genome shotgun (WGS) entry which is preliminary data.</text>
</comment>
<evidence type="ECO:0000256" key="3">
    <source>
        <dbReference type="SAM" id="Phobius"/>
    </source>
</evidence>
<dbReference type="RefSeq" id="XP_015465047.1">
    <property type="nucleotide sequence ID" value="XM_015614134.1"/>
</dbReference>
<dbReference type="PANTHER" id="PTHR10404:SF72">
    <property type="entry name" value="ZINC METALLOPROTEASE TRE2-RELATED"/>
    <property type="match status" value="1"/>
</dbReference>
<dbReference type="InterPro" id="IPR036757">
    <property type="entry name" value="TFR-like_dimer_dom_sf"/>
</dbReference>
<dbReference type="InterPro" id="IPR039373">
    <property type="entry name" value="Peptidase_M28B"/>
</dbReference>
<feature type="domain" description="Transferrin receptor-like dimerisation" evidence="4">
    <location>
        <begin position="712"/>
        <end position="839"/>
    </location>
</feature>